<name>A0ABW5FW12_9PSEU</name>
<keyword evidence="5" id="KW-1185">Reference proteome</keyword>
<dbReference type="Proteomes" id="UP001597417">
    <property type="component" value="Unassembled WGS sequence"/>
</dbReference>
<evidence type="ECO:0000313" key="4">
    <source>
        <dbReference type="EMBL" id="MFD2418805.1"/>
    </source>
</evidence>
<gene>
    <name evidence="4" type="ORF">ACFSXZ_20975</name>
</gene>
<protein>
    <submittedName>
        <fullName evidence="4">NUDIX domain-containing protein</fullName>
    </submittedName>
</protein>
<dbReference type="PANTHER" id="PTHR43046">
    <property type="entry name" value="GDP-MANNOSE MANNOSYL HYDROLASE"/>
    <property type="match status" value="1"/>
</dbReference>
<dbReference type="SUPFAM" id="SSF55811">
    <property type="entry name" value="Nudix"/>
    <property type="match status" value="1"/>
</dbReference>
<organism evidence="4 5">
    <name type="scientific">Amycolatopsis pigmentata</name>
    <dbReference type="NCBI Taxonomy" id="450801"/>
    <lineage>
        <taxon>Bacteria</taxon>
        <taxon>Bacillati</taxon>
        <taxon>Actinomycetota</taxon>
        <taxon>Actinomycetes</taxon>
        <taxon>Pseudonocardiales</taxon>
        <taxon>Pseudonocardiaceae</taxon>
        <taxon>Amycolatopsis</taxon>
    </lineage>
</organism>
<reference evidence="5" key="1">
    <citation type="journal article" date="2019" name="Int. J. Syst. Evol. Microbiol.">
        <title>The Global Catalogue of Microorganisms (GCM) 10K type strain sequencing project: providing services to taxonomists for standard genome sequencing and annotation.</title>
        <authorList>
            <consortium name="The Broad Institute Genomics Platform"/>
            <consortium name="The Broad Institute Genome Sequencing Center for Infectious Disease"/>
            <person name="Wu L."/>
            <person name="Ma J."/>
        </authorList>
    </citation>
    <scope>NUCLEOTIDE SEQUENCE [LARGE SCALE GENOMIC DNA]</scope>
    <source>
        <strain evidence="5">CGMCC 4.7645</strain>
    </source>
</reference>
<accession>A0ABW5FW12</accession>
<dbReference type="CDD" id="cd18877">
    <property type="entry name" value="NUDIX_Hydrolase"/>
    <property type="match status" value="1"/>
</dbReference>
<evidence type="ECO:0000256" key="1">
    <source>
        <dbReference type="ARBA" id="ARBA00001946"/>
    </source>
</evidence>
<comment type="cofactor">
    <cofactor evidence="1">
        <name>Mg(2+)</name>
        <dbReference type="ChEBI" id="CHEBI:18420"/>
    </cofactor>
</comment>
<feature type="domain" description="Nudix hydrolase" evidence="3">
    <location>
        <begin position="18"/>
        <end position="144"/>
    </location>
</feature>
<evidence type="ECO:0000256" key="2">
    <source>
        <dbReference type="ARBA" id="ARBA00022801"/>
    </source>
</evidence>
<sequence length="294" mass="31146">MASGDGFVWCSGGHRHWGTNGAAGLLLVDSECRVLLQHRASWTHQGSTWALPGGAIHDGESPRAAAIREAGEEAAVPPDAVRVTAATAVDHGGWRYTTILATARETVRERVMNAESTELRWVSPEEVGNFPLHQDFAAAWPALHAQLGRELVLVVDAANVVGSRPDGWWRDRAGAAARLRDSLGALVRDGVRGTDVALAPDWCWWPTVRLVVEGQARRISSGDGAGGGTGGTVEVVAAERDGDSAIVEVVRASAPREQVVVVTADRELRSRVEAEGASVVGPGTLLGLLEVTER</sequence>
<evidence type="ECO:0000313" key="5">
    <source>
        <dbReference type="Proteomes" id="UP001597417"/>
    </source>
</evidence>
<keyword evidence="2" id="KW-0378">Hydrolase</keyword>
<dbReference type="PROSITE" id="PS51462">
    <property type="entry name" value="NUDIX"/>
    <property type="match status" value="1"/>
</dbReference>
<evidence type="ECO:0000259" key="3">
    <source>
        <dbReference type="PROSITE" id="PS51462"/>
    </source>
</evidence>
<comment type="caution">
    <text evidence="4">The sequence shown here is derived from an EMBL/GenBank/DDBJ whole genome shotgun (WGS) entry which is preliminary data.</text>
</comment>
<proteinExistence type="predicted"/>
<dbReference type="InterPro" id="IPR000086">
    <property type="entry name" value="NUDIX_hydrolase_dom"/>
</dbReference>
<dbReference type="EMBL" id="JBHUKR010000009">
    <property type="protein sequence ID" value="MFD2418805.1"/>
    <property type="molecule type" value="Genomic_DNA"/>
</dbReference>
<dbReference type="InterPro" id="IPR015797">
    <property type="entry name" value="NUDIX_hydrolase-like_dom_sf"/>
</dbReference>
<dbReference type="Pfam" id="PF00293">
    <property type="entry name" value="NUDIX"/>
    <property type="match status" value="1"/>
</dbReference>
<dbReference type="Gene3D" id="3.90.79.10">
    <property type="entry name" value="Nucleoside Triphosphate Pyrophosphohydrolase"/>
    <property type="match status" value="1"/>
</dbReference>
<dbReference type="PANTHER" id="PTHR43046:SF2">
    <property type="entry name" value="8-OXO-DGTP DIPHOSPHATASE-RELATED"/>
    <property type="match status" value="1"/>
</dbReference>
<dbReference type="RefSeq" id="WP_378266808.1">
    <property type="nucleotide sequence ID" value="NZ_JBHUKR010000009.1"/>
</dbReference>